<sequence length="347" mass="39509">MIEEAKVNFYRINKCGYYERGNDINSFGGIENILDQLFRWASQDDFTLNDSCTYEVLDDDQILRTFCCNLINEKNTGDYLLTTWNETPSNEGRVASIEANSTLGHSTVHMNALPEGTIPGYATYFWFLPQNNIFATIRFGSRTLNGHKNLVKYLNGFLDVFSDHVVKEEDPAMDGHYAVHGYRDLLTGEVTDTLYPAFASSPIRNPGEINYIKDNRVRIRKMIRKTTLDVNVQAEVEFYQRLLNRFGLGEPPAPDMHAKIEYNMPFEPGTGELDEIIDNWNETAGGTWNDIGFKMEGDPQPKWLSNSLAKASQTVDIEKDNDEVINAESLLGALIENRDAFLEVIEW</sequence>
<gene>
    <name evidence="1" type="ORF">Dace_0824</name>
</gene>
<organism evidence="1 2">
    <name type="scientific">Desulfuromonas acetoxidans (strain DSM 684 / 11070)</name>
    <dbReference type="NCBI Taxonomy" id="281689"/>
    <lineage>
        <taxon>Bacteria</taxon>
        <taxon>Pseudomonadati</taxon>
        <taxon>Thermodesulfobacteriota</taxon>
        <taxon>Desulfuromonadia</taxon>
        <taxon>Desulfuromonadales</taxon>
        <taxon>Desulfuromonadaceae</taxon>
        <taxon>Desulfuromonas</taxon>
    </lineage>
</organism>
<keyword evidence="2" id="KW-1185">Reference proteome</keyword>
<evidence type="ECO:0000313" key="1">
    <source>
        <dbReference type="EMBL" id="EAT14770.1"/>
    </source>
</evidence>
<dbReference type="OrthoDB" id="6120708at2"/>
<comment type="caution">
    <text evidence="1">The sequence shown here is derived from an EMBL/GenBank/DDBJ whole genome shotgun (WGS) entry which is preliminary data.</text>
</comment>
<dbReference type="AlphaFoldDB" id="Q1JWY8"/>
<reference evidence="1" key="1">
    <citation type="submission" date="2006-05" db="EMBL/GenBank/DDBJ databases">
        <title>Annotation of the draft genome assembly of Desulfuromonas acetoxidans DSM 684.</title>
        <authorList>
            <consortium name="US DOE Joint Genome Institute (JGI-ORNL)"/>
            <person name="Larimer F."/>
            <person name="Land M."/>
            <person name="Hauser L."/>
        </authorList>
    </citation>
    <scope>NUCLEOTIDE SEQUENCE [LARGE SCALE GENOMIC DNA]</scope>
    <source>
        <strain evidence="1">DSM 684</strain>
    </source>
</reference>
<protein>
    <submittedName>
        <fullName evidence="1">Uncharacterized protein</fullName>
    </submittedName>
</protein>
<dbReference type="EMBL" id="AAEW02000018">
    <property type="protein sequence ID" value="EAT14770.1"/>
    <property type="molecule type" value="Genomic_DNA"/>
</dbReference>
<evidence type="ECO:0000313" key="2">
    <source>
        <dbReference type="Proteomes" id="UP000005695"/>
    </source>
</evidence>
<proteinExistence type="predicted"/>
<accession>Q1JWY8</accession>
<dbReference type="RefSeq" id="WP_006002128.1">
    <property type="nucleotide sequence ID" value="NZ_AAEW02000018.1"/>
</dbReference>
<reference evidence="1" key="2">
    <citation type="submission" date="2006-05" db="EMBL/GenBank/DDBJ databases">
        <title>Sequencing of the draft genome and assembly of Desulfuromonas acetoxidans DSM 684.</title>
        <authorList>
            <consortium name="US DOE Joint Genome Institute (JGI-PGF)"/>
            <person name="Copeland A."/>
            <person name="Lucas S."/>
            <person name="Lapidus A."/>
            <person name="Barry K."/>
            <person name="Detter J.C."/>
            <person name="Glavina del Rio T."/>
            <person name="Hammon N."/>
            <person name="Israni S."/>
            <person name="Dalin E."/>
            <person name="Tice H."/>
            <person name="Bruce D."/>
            <person name="Pitluck S."/>
            <person name="Richardson P."/>
        </authorList>
    </citation>
    <scope>NUCLEOTIDE SEQUENCE [LARGE SCALE GENOMIC DNA]</scope>
    <source>
        <strain evidence="1">DSM 684</strain>
    </source>
</reference>
<dbReference type="Proteomes" id="UP000005695">
    <property type="component" value="Unassembled WGS sequence"/>
</dbReference>
<name>Q1JWY8_DESA6</name>